<name>A0ABW2B0G6_9RHOB</name>
<feature type="compositionally biased region" description="Basic and acidic residues" evidence="1">
    <location>
        <begin position="16"/>
        <end position="26"/>
    </location>
</feature>
<feature type="region of interest" description="Disordered" evidence="1">
    <location>
        <begin position="1"/>
        <end position="26"/>
    </location>
</feature>
<dbReference type="EMBL" id="JBHSWG010000001">
    <property type="protein sequence ID" value="MFC6759155.1"/>
    <property type="molecule type" value="Genomic_DNA"/>
</dbReference>
<sequence>MDDQIVGNQLIGAGRTGHESEAQKGPKARDGLWYEYLDWHLSFFL</sequence>
<gene>
    <name evidence="2" type="ORF">ACFQFQ_06040</name>
</gene>
<comment type="caution">
    <text evidence="2">The sequence shown here is derived from an EMBL/GenBank/DDBJ whole genome shotgun (WGS) entry which is preliminary data.</text>
</comment>
<evidence type="ECO:0000313" key="2">
    <source>
        <dbReference type="EMBL" id="MFC6759155.1"/>
    </source>
</evidence>
<protein>
    <submittedName>
        <fullName evidence="2">Uncharacterized protein</fullName>
    </submittedName>
</protein>
<evidence type="ECO:0000256" key="1">
    <source>
        <dbReference type="SAM" id="MobiDB-lite"/>
    </source>
</evidence>
<dbReference type="Proteomes" id="UP001596353">
    <property type="component" value="Unassembled WGS sequence"/>
</dbReference>
<proteinExistence type="predicted"/>
<accession>A0ABW2B0G6</accession>
<evidence type="ECO:0000313" key="3">
    <source>
        <dbReference type="Proteomes" id="UP001596353"/>
    </source>
</evidence>
<organism evidence="2 3">
    <name type="scientific">Sulfitobacter porphyrae</name>
    <dbReference type="NCBI Taxonomy" id="1246864"/>
    <lineage>
        <taxon>Bacteria</taxon>
        <taxon>Pseudomonadati</taxon>
        <taxon>Pseudomonadota</taxon>
        <taxon>Alphaproteobacteria</taxon>
        <taxon>Rhodobacterales</taxon>
        <taxon>Roseobacteraceae</taxon>
        <taxon>Sulfitobacter</taxon>
    </lineage>
</organism>
<reference evidence="3" key="1">
    <citation type="journal article" date="2019" name="Int. J. Syst. Evol. Microbiol.">
        <title>The Global Catalogue of Microorganisms (GCM) 10K type strain sequencing project: providing services to taxonomists for standard genome sequencing and annotation.</title>
        <authorList>
            <consortium name="The Broad Institute Genomics Platform"/>
            <consortium name="The Broad Institute Genome Sequencing Center for Infectious Disease"/>
            <person name="Wu L."/>
            <person name="Ma J."/>
        </authorList>
    </citation>
    <scope>NUCLEOTIDE SEQUENCE [LARGE SCALE GENOMIC DNA]</scope>
    <source>
        <strain evidence="3">CCUG 66188</strain>
    </source>
</reference>
<keyword evidence="3" id="KW-1185">Reference proteome</keyword>